<dbReference type="RefSeq" id="WP_311584323.1">
    <property type="nucleotide sequence ID" value="NZ_JAVRIF010000011.1"/>
</dbReference>
<dbReference type="Proteomes" id="UP001266357">
    <property type="component" value="Unassembled WGS sequence"/>
</dbReference>
<organism evidence="3 4">
    <name type="scientific">Thalassotalea castellviae</name>
    <dbReference type="NCBI Taxonomy" id="3075612"/>
    <lineage>
        <taxon>Bacteria</taxon>
        <taxon>Pseudomonadati</taxon>
        <taxon>Pseudomonadota</taxon>
        <taxon>Gammaproteobacteria</taxon>
        <taxon>Alteromonadales</taxon>
        <taxon>Colwelliaceae</taxon>
        <taxon>Thalassotalea</taxon>
    </lineage>
</organism>
<evidence type="ECO:0000313" key="3">
    <source>
        <dbReference type="EMBL" id="MDT0605107.1"/>
    </source>
</evidence>
<dbReference type="Pfam" id="PF02021">
    <property type="entry name" value="UPF0102"/>
    <property type="match status" value="1"/>
</dbReference>
<dbReference type="HAMAP" id="MF_00048">
    <property type="entry name" value="UPF0102"/>
    <property type="match status" value="1"/>
</dbReference>
<dbReference type="Gene3D" id="3.40.1350.10">
    <property type="match status" value="1"/>
</dbReference>
<comment type="caution">
    <text evidence="3">The sequence shown here is derived from an EMBL/GenBank/DDBJ whole genome shotgun (WGS) entry which is preliminary data.</text>
</comment>
<comment type="similarity">
    <text evidence="1 2">Belongs to the UPF0102 family.</text>
</comment>
<proteinExistence type="inferred from homology"/>
<dbReference type="InterPro" id="IPR011335">
    <property type="entry name" value="Restrct_endonuc-II-like"/>
</dbReference>
<dbReference type="SUPFAM" id="SSF52980">
    <property type="entry name" value="Restriction endonuclease-like"/>
    <property type="match status" value="1"/>
</dbReference>
<dbReference type="NCBIfam" id="TIGR00252">
    <property type="entry name" value="YraN family protein"/>
    <property type="match status" value="1"/>
</dbReference>
<evidence type="ECO:0000256" key="2">
    <source>
        <dbReference type="HAMAP-Rule" id="MF_00048"/>
    </source>
</evidence>
<keyword evidence="4" id="KW-1185">Reference proteome</keyword>
<protein>
    <recommendedName>
        <fullName evidence="2">UPF0102 protein RM573_16000</fullName>
    </recommendedName>
</protein>
<evidence type="ECO:0000313" key="4">
    <source>
        <dbReference type="Proteomes" id="UP001266357"/>
    </source>
</evidence>
<dbReference type="EMBL" id="JAVRIF010000011">
    <property type="protein sequence ID" value="MDT0605107.1"/>
    <property type="molecule type" value="Genomic_DNA"/>
</dbReference>
<dbReference type="InterPro" id="IPR011856">
    <property type="entry name" value="tRNA_endonuc-like_dom_sf"/>
</dbReference>
<accession>A0ABU3A4K2</accession>
<sequence length="122" mass="14140">MSKVTSKELGDFWELYAERYLTDNGLCLLSKNFHSRQGEIDLIMKENDCFVFVEVKYRKNNQFGGAISAVSQQKQQKIIKTATFFLQQQNLNEYNTACRFDIVAIEGDANKPKIQWLKNAFS</sequence>
<dbReference type="NCBIfam" id="NF009150">
    <property type="entry name" value="PRK12497.1-3"/>
    <property type="match status" value="1"/>
</dbReference>
<dbReference type="PANTHER" id="PTHR34039">
    <property type="entry name" value="UPF0102 PROTEIN YRAN"/>
    <property type="match status" value="1"/>
</dbReference>
<gene>
    <name evidence="3" type="ORF">RM573_16000</name>
</gene>
<evidence type="ECO:0000256" key="1">
    <source>
        <dbReference type="ARBA" id="ARBA00006738"/>
    </source>
</evidence>
<dbReference type="CDD" id="cd20736">
    <property type="entry name" value="PoNe_Nuclease"/>
    <property type="match status" value="1"/>
</dbReference>
<reference evidence="3 4" key="1">
    <citation type="submission" date="2023-09" db="EMBL/GenBank/DDBJ databases">
        <authorList>
            <person name="Rey-Velasco X."/>
        </authorList>
    </citation>
    <scope>NUCLEOTIDE SEQUENCE [LARGE SCALE GENOMIC DNA]</scope>
    <source>
        <strain evidence="3 4">W431</strain>
    </source>
</reference>
<dbReference type="InterPro" id="IPR003509">
    <property type="entry name" value="UPF0102_YraN-like"/>
</dbReference>
<name>A0ABU3A4K2_9GAMM</name>
<dbReference type="PANTHER" id="PTHR34039:SF1">
    <property type="entry name" value="UPF0102 PROTEIN YRAN"/>
    <property type="match status" value="1"/>
</dbReference>